<dbReference type="GO" id="GO:0016114">
    <property type="term" value="P:terpenoid biosynthetic process"/>
    <property type="evidence" value="ECO:0007669"/>
    <property type="project" value="UniProtKB-ARBA"/>
</dbReference>
<dbReference type="Pfam" id="PF00348">
    <property type="entry name" value="polyprenyl_synt"/>
    <property type="match status" value="1"/>
</dbReference>
<dbReference type="GO" id="GO:0046872">
    <property type="term" value="F:metal ion binding"/>
    <property type="evidence" value="ECO:0007669"/>
    <property type="project" value="UniProtKB-KW"/>
</dbReference>
<organism evidence="8 9">
    <name type="scientific">Glaciecola nitratireducens (strain JCM 12485 / KCTC 12276 / FR1064)</name>
    <dbReference type="NCBI Taxonomy" id="1085623"/>
    <lineage>
        <taxon>Bacteria</taxon>
        <taxon>Pseudomonadati</taxon>
        <taxon>Pseudomonadota</taxon>
        <taxon>Gammaproteobacteria</taxon>
        <taxon>Alteromonadales</taxon>
        <taxon>Alteromonadaceae</taxon>
        <taxon>Brumicola</taxon>
    </lineage>
</organism>
<dbReference type="OrthoDB" id="9805316at2"/>
<comment type="cofactor">
    <cofactor evidence="1">
        <name>Mg(2+)</name>
        <dbReference type="ChEBI" id="CHEBI:18420"/>
    </cofactor>
</comment>
<evidence type="ECO:0000256" key="6">
    <source>
        <dbReference type="ARBA" id="ARBA00023229"/>
    </source>
</evidence>
<dbReference type="InterPro" id="IPR000092">
    <property type="entry name" value="Polyprenyl_synt"/>
</dbReference>
<dbReference type="SUPFAM" id="SSF48576">
    <property type="entry name" value="Terpenoid synthases"/>
    <property type="match status" value="1"/>
</dbReference>
<dbReference type="PANTHER" id="PTHR43281:SF1">
    <property type="entry name" value="FARNESYL DIPHOSPHATE SYNTHASE"/>
    <property type="match status" value="1"/>
</dbReference>
<evidence type="ECO:0000313" key="9">
    <source>
        <dbReference type="Proteomes" id="UP000009282"/>
    </source>
</evidence>
<evidence type="ECO:0000256" key="4">
    <source>
        <dbReference type="ARBA" id="ARBA00022723"/>
    </source>
</evidence>
<name>G4QG77_GLANF</name>
<evidence type="ECO:0000256" key="3">
    <source>
        <dbReference type="ARBA" id="ARBA00022679"/>
    </source>
</evidence>
<dbReference type="AlphaFoldDB" id="G4QG77"/>
<dbReference type="PROSITE" id="PS00444">
    <property type="entry name" value="POLYPRENYL_SYNTHASE_2"/>
    <property type="match status" value="1"/>
</dbReference>
<dbReference type="HOGENOM" id="CLU_014015_0_1_6"/>
<gene>
    <name evidence="8" type="primary">ispA</name>
    <name evidence="8" type="ordered locus">GNIT_1112</name>
</gene>
<dbReference type="GO" id="GO:0008654">
    <property type="term" value="P:phospholipid biosynthetic process"/>
    <property type="evidence" value="ECO:0007669"/>
    <property type="project" value="UniProtKB-ARBA"/>
</dbReference>
<keyword evidence="5" id="KW-0460">Magnesium</keyword>
<evidence type="ECO:0000256" key="2">
    <source>
        <dbReference type="ARBA" id="ARBA00006706"/>
    </source>
</evidence>
<protein>
    <submittedName>
        <fullName evidence="8">Geranyltranstransferase</fullName>
    </submittedName>
</protein>
<dbReference type="PROSITE" id="PS00723">
    <property type="entry name" value="POLYPRENYL_SYNTHASE_1"/>
    <property type="match status" value="1"/>
</dbReference>
<dbReference type="KEGG" id="gni:GNIT_1112"/>
<evidence type="ECO:0000313" key="8">
    <source>
        <dbReference type="EMBL" id="AEP29244.1"/>
    </source>
</evidence>
<dbReference type="InterPro" id="IPR053378">
    <property type="entry name" value="Prenyl_diphosphate_synthase"/>
</dbReference>
<keyword evidence="3 7" id="KW-0808">Transferase</keyword>
<dbReference type="FunFam" id="1.10.600.10:FF:000001">
    <property type="entry name" value="Geranylgeranyl diphosphate synthase"/>
    <property type="match status" value="1"/>
</dbReference>
<dbReference type="SFLD" id="SFLDG01017">
    <property type="entry name" value="Polyprenyl_Transferase_Like"/>
    <property type="match status" value="1"/>
</dbReference>
<dbReference type="CDD" id="cd00685">
    <property type="entry name" value="Trans_IPPS_HT"/>
    <property type="match status" value="1"/>
</dbReference>
<keyword evidence="4" id="KW-0479">Metal-binding</keyword>
<accession>G4QG77</accession>
<dbReference type="GO" id="GO:0004659">
    <property type="term" value="F:prenyltransferase activity"/>
    <property type="evidence" value="ECO:0007669"/>
    <property type="project" value="InterPro"/>
</dbReference>
<dbReference type="STRING" id="1085623.GNIT_1112"/>
<dbReference type="Proteomes" id="UP000009282">
    <property type="component" value="Chromosome"/>
</dbReference>
<dbReference type="RefSeq" id="WP_014108118.1">
    <property type="nucleotide sequence ID" value="NC_016041.1"/>
</dbReference>
<dbReference type="PANTHER" id="PTHR43281">
    <property type="entry name" value="FARNESYL DIPHOSPHATE SYNTHASE"/>
    <property type="match status" value="1"/>
</dbReference>
<evidence type="ECO:0000256" key="1">
    <source>
        <dbReference type="ARBA" id="ARBA00001946"/>
    </source>
</evidence>
<dbReference type="InterPro" id="IPR008949">
    <property type="entry name" value="Isoprenoid_synthase_dom_sf"/>
</dbReference>
<dbReference type="InterPro" id="IPR033749">
    <property type="entry name" value="Polyprenyl_synt_CS"/>
</dbReference>
<dbReference type="eggNOG" id="COG0142">
    <property type="taxonomic scope" value="Bacteria"/>
</dbReference>
<keyword evidence="9" id="KW-1185">Reference proteome</keyword>
<sequence>MSSTSPSAIALLNIQQDVQTRIDRKLALFIDQQTQTADELITAMKYSVFSGGKRMRPMLLSIVGNMLDANPDDLDVASMSIECIHAYSLIHDDLPAMDDDALRRGKPTNHIQFGEATAILAGDALQTLAFEIVLNHPLSKDNSAKRVDMAKVIAKASGVNGMCAGQSIDLLATGNEISLAELTELHQLKTGALLSACVSLGAILAPSIPIEHIQLLQKYASKIGLAFQVQDDILDVISDSETLGKPQGSDTDLNKNTFVSHLGLEGSQSFLQMLHNEALQAIASLPYNTDQLKAFTDFLVSREY</sequence>
<evidence type="ECO:0000256" key="7">
    <source>
        <dbReference type="RuleBase" id="RU004466"/>
    </source>
</evidence>
<dbReference type="EMBL" id="CP003060">
    <property type="protein sequence ID" value="AEP29244.1"/>
    <property type="molecule type" value="Genomic_DNA"/>
</dbReference>
<dbReference type="GO" id="GO:0005737">
    <property type="term" value="C:cytoplasm"/>
    <property type="evidence" value="ECO:0007669"/>
    <property type="project" value="UniProtKB-ARBA"/>
</dbReference>
<dbReference type="NCBIfam" id="NF045485">
    <property type="entry name" value="FPPsyn"/>
    <property type="match status" value="1"/>
</dbReference>
<dbReference type="Gene3D" id="1.10.600.10">
    <property type="entry name" value="Farnesyl Diphosphate Synthase"/>
    <property type="match status" value="1"/>
</dbReference>
<comment type="similarity">
    <text evidence="2 7">Belongs to the FPP/GGPP synthase family.</text>
</comment>
<evidence type="ECO:0000256" key="5">
    <source>
        <dbReference type="ARBA" id="ARBA00022842"/>
    </source>
</evidence>
<reference evidence="8 9" key="1">
    <citation type="journal article" date="2011" name="J. Bacteriol.">
        <title>Complete genome sequence of seawater bacterium Glaciecola nitratireducens FR1064T.</title>
        <authorList>
            <person name="Bian F."/>
            <person name="Qin Q.L."/>
            <person name="Xie B.B."/>
            <person name="Shu Y.L."/>
            <person name="Zhang X.Y."/>
            <person name="Yu Y."/>
            <person name="Chen B."/>
            <person name="Chen X.L."/>
            <person name="Zhou B.C."/>
            <person name="Zhang Y.Z."/>
        </authorList>
    </citation>
    <scope>NUCLEOTIDE SEQUENCE [LARGE SCALE GENOMIC DNA]</scope>
    <source>
        <strain evidence="9">JCM 12485 / KCTC 12276 / FR1064</strain>
    </source>
</reference>
<dbReference type="SFLD" id="SFLDS00005">
    <property type="entry name" value="Isoprenoid_Synthase_Type_I"/>
    <property type="match status" value="1"/>
</dbReference>
<proteinExistence type="inferred from homology"/>
<keyword evidence="6" id="KW-0414">Isoprene biosynthesis</keyword>